<proteinExistence type="inferred from homology"/>
<dbReference type="UniPathway" id="UPA00031">
    <property type="reaction ID" value="UER00009"/>
</dbReference>
<dbReference type="SUPFAM" id="SSF51366">
    <property type="entry name" value="Ribulose-phoshate binding barrel"/>
    <property type="match status" value="1"/>
</dbReference>
<dbReference type="GO" id="GO:0000105">
    <property type="term" value="P:L-histidine biosynthetic process"/>
    <property type="evidence" value="ECO:0007669"/>
    <property type="project" value="UniProtKB-UniPathway"/>
</dbReference>
<evidence type="ECO:0000256" key="8">
    <source>
        <dbReference type="ARBA" id="ARBA00023102"/>
    </source>
</evidence>
<dbReference type="CDD" id="cd04732">
    <property type="entry name" value="HisA"/>
    <property type="match status" value="1"/>
</dbReference>
<dbReference type="InterPro" id="IPR011060">
    <property type="entry name" value="RibuloseP-bd_barrel"/>
</dbReference>
<keyword evidence="9" id="KW-0413">Isomerase</keyword>
<dbReference type="Pfam" id="PF00977">
    <property type="entry name" value="His_biosynth"/>
    <property type="match status" value="1"/>
</dbReference>
<dbReference type="GO" id="GO:0003949">
    <property type="term" value="F:1-(5-phosphoribosyl)-5-[(5-phosphoribosylamino)methylideneamino]imidazole-4-carboxamide isomerase activity"/>
    <property type="evidence" value="ECO:0007669"/>
    <property type="project" value="UniProtKB-EC"/>
</dbReference>
<dbReference type="InterPro" id="IPR044524">
    <property type="entry name" value="Isoase_HisA-like"/>
</dbReference>
<comment type="subcellular location">
    <subcellularLocation>
        <location evidence="2">Cytoplasm</location>
    </subcellularLocation>
</comment>
<dbReference type="EC" id="5.3.1.16" evidence="5"/>
<evidence type="ECO:0000256" key="7">
    <source>
        <dbReference type="ARBA" id="ARBA00022605"/>
    </source>
</evidence>
<dbReference type="EMBL" id="CAFAAW010000100">
    <property type="protein sequence ID" value="CAB4813994.1"/>
    <property type="molecule type" value="Genomic_DNA"/>
</dbReference>
<dbReference type="AlphaFoldDB" id="A0A6J6HFX5"/>
<evidence type="ECO:0000256" key="1">
    <source>
        <dbReference type="ARBA" id="ARBA00000901"/>
    </source>
</evidence>
<organism evidence="10">
    <name type="scientific">freshwater metagenome</name>
    <dbReference type="NCBI Taxonomy" id="449393"/>
    <lineage>
        <taxon>unclassified sequences</taxon>
        <taxon>metagenomes</taxon>
        <taxon>ecological metagenomes</taxon>
    </lineage>
</organism>
<evidence type="ECO:0000256" key="6">
    <source>
        <dbReference type="ARBA" id="ARBA00022490"/>
    </source>
</evidence>
<dbReference type="PANTHER" id="PTHR43090:SF2">
    <property type="entry name" value="1-(5-PHOSPHORIBOSYL)-5-[(5-PHOSPHORIBOSYLAMINO)METHYLIDENEAMINO] IMIDAZOLE-4-CARBOXAMIDE ISOMERASE"/>
    <property type="match status" value="1"/>
</dbReference>
<dbReference type="InterPro" id="IPR006062">
    <property type="entry name" value="His_biosynth"/>
</dbReference>
<comment type="pathway">
    <text evidence="3">Amino-acid biosynthesis; L-histidine biosynthesis; L-histidine from 5-phospho-alpha-D-ribose 1-diphosphate: step 4/9.</text>
</comment>
<comment type="catalytic activity">
    <reaction evidence="1">
        <text>1-(5-phospho-beta-D-ribosyl)-5-[(5-phospho-beta-D-ribosylamino)methylideneamino]imidazole-4-carboxamide = 5-[(5-phospho-1-deoxy-D-ribulos-1-ylimino)methylamino]-1-(5-phospho-beta-D-ribosyl)imidazole-4-carboxamide</text>
        <dbReference type="Rhea" id="RHEA:15469"/>
        <dbReference type="ChEBI" id="CHEBI:58435"/>
        <dbReference type="ChEBI" id="CHEBI:58525"/>
        <dbReference type="EC" id="5.3.1.16"/>
    </reaction>
</comment>
<dbReference type="HAMAP" id="MF_01014">
    <property type="entry name" value="HisA"/>
    <property type="match status" value="1"/>
</dbReference>
<gene>
    <name evidence="10" type="ORF">UFOPK1854_00624</name>
    <name evidence="11" type="ORF">UFOPK3120_00778</name>
</gene>
<dbReference type="GO" id="GO:0000162">
    <property type="term" value="P:L-tryptophan biosynthetic process"/>
    <property type="evidence" value="ECO:0007669"/>
    <property type="project" value="TreeGrafter"/>
</dbReference>
<protein>
    <recommendedName>
        <fullName evidence="5">1-(5-phosphoribosyl)-5-[(5-phosphoribosylamino)methylideneamino]imidazole-4-carboxamideisomerase</fullName>
        <ecNumber evidence="5">5.3.1.16</ecNumber>
    </recommendedName>
</protein>
<dbReference type="GO" id="GO:0005737">
    <property type="term" value="C:cytoplasm"/>
    <property type="evidence" value="ECO:0007669"/>
    <property type="project" value="UniProtKB-SubCell"/>
</dbReference>
<evidence type="ECO:0000256" key="4">
    <source>
        <dbReference type="ARBA" id="ARBA00009667"/>
    </source>
</evidence>
<comment type="similarity">
    <text evidence="4">Belongs to the HisA/HisF family.</text>
</comment>
<keyword evidence="7" id="KW-0028">Amino-acid biosynthesis</keyword>
<dbReference type="InterPro" id="IPR013785">
    <property type="entry name" value="Aldolase_TIM"/>
</dbReference>
<keyword evidence="6" id="KW-0963">Cytoplasm</keyword>
<evidence type="ECO:0000256" key="2">
    <source>
        <dbReference type="ARBA" id="ARBA00004496"/>
    </source>
</evidence>
<name>A0A6J6HFX5_9ZZZZ</name>
<dbReference type="PANTHER" id="PTHR43090">
    <property type="entry name" value="1-(5-PHOSPHORIBOSYL)-5-[(5-PHOSPHORIBOSYLAMINO)METHYLIDENEAMINO] IMIDAZOLE-4-CARBOXAMIDE ISOMERASE"/>
    <property type="match status" value="1"/>
</dbReference>
<evidence type="ECO:0000256" key="3">
    <source>
        <dbReference type="ARBA" id="ARBA00005133"/>
    </source>
</evidence>
<sequence length="238" mass="25408">MKSLELLPAVDIKSGQAARLKQAKMESIENYGDPQEVVTQFINAGCKWIHLVDLDLAFNSGDNSKLITEIIAKNPIAFQISGGIKAKADFDNAFATSAQRINLATSALSNLNWVGKIVAEHGERISISLDVKENDLVARGSGENLGSLSAMLEKLNNLGCTRYVVTDVESDGALSGPNFDLLKKVADSTNALIIASGGVSTVDDLQKLRQLNLDGVIVGKALYSGQIDLQLALSACYK</sequence>
<evidence type="ECO:0000313" key="11">
    <source>
        <dbReference type="EMBL" id="CAB4813994.1"/>
    </source>
</evidence>
<reference evidence="10" key="1">
    <citation type="submission" date="2020-05" db="EMBL/GenBank/DDBJ databases">
        <authorList>
            <person name="Chiriac C."/>
            <person name="Salcher M."/>
            <person name="Ghai R."/>
            <person name="Kavagutti S V."/>
        </authorList>
    </citation>
    <scope>NUCLEOTIDE SEQUENCE</scope>
</reference>
<dbReference type="FunFam" id="3.20.20.70:FF:000009">
    <property type="entry name" value="1-(5-phosphoribosyl)-5-[(5-phosphoribosylamino)methylideneamino] imidazole-4-carboxamide isomerase"/>
    <property type="match status" value="1"/>
</dbReference>
<keyword evidence="8" id="KW-0368">Histidine biosynthesis</keyword>
<evidence type="ECO:0000256" key="5">
    <source>
        <dbReference type="ARBA" id="ARBA00012550"/>
    </source>
</evidence>
<evidence type="ECO:0000313" key="10">
    <source>
        <dbReference type="EMBL" id="CAB4611856.1"/>
    </source>
</evidence>
<dbReference type="Gene3D" id="3.20.20.70">
    <property type="entry name" value="Aldolase class I"/>
    <property type="match status" value="1"/>
</dbReference>
<dbReference type="InterPro" id="IPR023016">
    <property type="entry name" value="HisA/PriA"/>
</dbReference>
<accession>A0A6J6HFX5</accession>
<dbReference type="EMBL" id="CAEZUT010000058">
    <property type="protein sequence ID" value="CAB4611856.1"/>
    <property type="molecule type" value="Genomic_DNA"/>
</dbReference>
<evidence type="ECO:0000256" key="9">
    <source>
        <dbReference type="ARBA" id="ARBA00023235"/>
    </source>
</evidence>